<accession>A0ABD0ZP83</accession>
<dbReference type="AlphaFoldDB" id="A0ABD0ZP83"/>
<feature type="region of interest" description="Disordered" evidence="1">
    <location>
        <begin position="54"/>
        <end position="94"/>
    </location>
</feature>
<evidence type="ECO:0000256" key="2">
    <source>
        <dbReference type="SAM" id="Phobius"/>
    </source>
</evidence>
<feature type="region of interest" description="Disordered" evidence="1">
    <location>
        <begin position="116"/>
        <end position="142"/>
    </location>
</feature>
<dbReference type="InterPro" id="IPR037699">
    <property type="entry name" value="At5g65660-like"/>
</dbReference>
<evidence type="ECO:0000313" key="3">
    <source>
        <dbReference type="EMBL" id="KAL1196432.1"/>
    </source>
</evidence>
<gene>
    <name evidence="3" type="ORF">V5N11_023125</name>
</gene>
<evidence type="ECO:0008006" key="5">
    <source>
        <dbReference type="Google" id="ProtNLM"/>
    </source>
</evidence>
<reference evidence="3 4" key="1">
    <citation type="submission" date="2024-04" db="EMBL/GenBank/DDBJ databases">
        <title>Genome assembly C_amara_ONT_v2.</title>
        <authorList>
            <person name="Yant L."/>
            <person name="Moore C."/>
            <person name="Slenker M."/>
        </authorList>
    </citation>
    <scope>NUCLEOTIDE SEQUENCE [LARGE SCALE GENOMIC DNA]</scope>
    <source>
        <tissue evidence="3">Leaf</tissue>
    </source>
</reference>
<dbReference type="EMBL" id="JBANAX010000702">
    <property type="protein sequence ID" value="KAL1196432.1"/>
    <property type="molecule type" value="Genomic_DNA"/>
</dbReference>
<protein>
    <recommendedName>
        <fullName evidence="5">Hydroxyproline-rich glycoprotein family protein</fullName>
    </recommendedName>
</protein>
<proteinExistence type="predicted"/>
<evidence type="ECO:0000313" key="4">
    <source>
        <dbReference type="Proteomes" id="UP001558713"/>
    </source>
</evidence>
<dbReference type="PANTHER" id="PTHR34291">
    <property type="entry name" value="HYDROXYPROLINE-RICH GLYCOPROTEIN FAMILY PROTEIN"/>
    <property type="match status" value="1"/>
</dbReference>
<dbReference type="Proteomes" id="UP001558713">
    <property type="component" value="Unassembled WGS sequence"/>
</dbReference>
<keyword evidence="2" id="KW-0472">Membrane</keyword>
<name>A0ABD0ZP83_CARAN</name>
<keyword evidence="2" id="KW-0812">Transmembrane</keyword>
<sequence>MENTQDFSPPHMDASRPSLGFPLGTALLLIIIFSLSGIFSCCYHWDKHRSLRRSLANASAHPSAASADIESNPFKPKPPFPELKKPQNMSVPVLMPGDNTPKFIALPCPCAPPRPEKLTSVDVQSPPHSPPVKPPRFPVPLY</sequence>
<feature type="transmembrane region" description="Helical" evidence="2">
    <location>
        <begin position="20"/>
        <end position="45"/>
    </location>
</feature>
<dbReference type="PANTHER" id="PTHR34291:SF1">
    <property type="entry name" value="HYDROXYPROLINE-RICH GLYCOPROTEIN FAMILY PROTEIN"/>
    <property type="match status" value="1"/>
</dbReference>
<comment type="caution">
    <text evidence="3">The sequence shown here is derived from an EMBL/GenBank/DDBJ whole genome shotgun (WGS) entry which is preliminary data.</text>
</comment>
<keyword evidence="4" id="KW-1185">Reference proteome</keyword>
<evidence type="ECO:0000256" key="1">
    <source>
        <dbReference type="SAM" id="MobiDB-lite"/>
    </source>
</evidence>
<organism evidence="3 4">
    <name type="scientific">Cardamine amara subsp. amara</name>
    <dbReference type="NCBI Taxonomy" id="228776"/>
    <lineage>
        <taxon>Eukaryota</taxon>
        <taxon>Viridiplantae</taxon>
        <taxon>Streptophyta</taxon>
        <taxon>Embryophyta</taxon>
        <taxon>Tracheophyta</taxon>
        <taxon>Spermatophyta</taxon>
        <taxon>Magnoliopsida</taxon>
        <taxon>eudicotyledons</taxon>
        <taxon>Gunneridae</taxon>
        <taxon>Pentapetalae</taxon>
        <taxon>rosids</taxon>
        <taxon>malvids</taxon>
        <taxon>Brassicales</taxon>
        <taxon>Brassicaceae</taxon>
        <taxon>Cardamineae</taxon>
        <taxon>Cardamine</taxon>
    </lineage>
</organism>
<feature type="compositionally biased region" description="Pro residues" evidence="1">
    <location>
        <begin position="127"/>
        <end position="142"/>
    </location>
</feature>
<keyword evidence="2" id="KW-1133">Transmembrane helix</keyword>
<feature type="compositionally biased region" description="Low complexity" evidence="1">
    <location>
        <begin position="54"/>
        <end position="67"/>
    </location>
</feature>